<organism evidence="3 4">
    <name type="scientific">Nocardiopsis endophytica</name>
    <dbReference type="NCBI Taxonomy" id="3018445"/>
    <lineage>
        <taxon>Bacteria</taxon>
        <taxon>Bacillati</taxon>
        <taxon>Actinomycetota</taxon>
        <taxon>Actinomycetes</taxon>
        <taxon>Streptosporangiales</taxon>
        <taxon>Nocardiopsidaceae</taxon>
        <taxon>Nocardiopsis</taxon>
    </lineage>
</organism>
<dbReference type="Proteomes" id="UP001527866">
    <property type="component" value="Unassembled WGS sequence"/>
</dbReference>
<dbReference type="InterPro" id="IPR000868">
    <property type="entry name" value="Isochorismatase-like_dom"/>
</dbReference>
<evidence type="ECO:0000313" key="4">
    <source>
        <dbReference type="Proteomes" id="UP001527866"/>
    </source>
</evidence>
<dbReference type="SUPFAM" id="SSF52499">
    <property type="entry name" value="Isochorismatase-like hydrolases"/>
    <property type="match status" value="1"/>
</dbReference>
<feature type="domain" description="Isochorismatase-like" evidence="2">
    <location>
        <begin position="3"/>
        <end position="144"/>
    </location>
</feature>
<dbReference type="PANTHER" id="PTHR43540">
    <property type="entry name" value="PEROXYUREIDOACRYLATE/UREIDOACRYLATE AMIDOHYDROLASE-RELATED"/>
    <property type="match status" value="1"/>
</dbReference>
<dbReference type="RefSeq" id="WP_270690863.1">
    <property type="nucleotide sequence ID" value="NZ_JAQFWQ010000184.1"/>
</dbReference>
<dbReference type="Pfam" id="PF00857">
    <property type="entry name" value="Isochorismatase"/>
    <property type="match status" value="1"/>
</dbReference>
<dbReference type="Gene3D" id="3.40.50.850">
    <property type="entry name" value="Isochorismatase-like"/>
    <property type="match status" value="1"/>
</dbReference>
<sequence>MTTALVLIDAQRNMLQGPDAVPAAPRVGPALSDLLSRARAAGATVVHVQNDGGPDEPDEPHTPGWELVHPPLPGEPVVRKTAPDAFAGTGLADELARAGVRTAVLAGMQSQYCVAATARGALGRGLETVLAAGAHATYDEDAPAGDISAAVEDELAAQGVRVLPAEALPLAPRPR</sequence>
<dbReference type="InterPro" id="IPR050272">
    <property type="entry name" value="Isochorismatase-like_hydrls"/>
</dbReference>
<reference evidence="3 4" key="1">
    <citation type="submission" date="2023-01" db="EMBL/GenBank/DDBJ databases">
        <title>Draft genome sequence of Nocardiopsis sp. RSe5-2 isolated from halophytes.</title>
        <authorList>
            <person name="Duangmal K."/>
            <person name="Chantavorakit T."/>
        </authorList>
    </citation>
    <scope>NUCLEOTIDE SEQUENCE [LARGE SCALE GENOMIC DNA]</scope>
    <source>
        <strain evidence="3 4">RSe5-2</strain>
    </source>
</reference>
<evidence type="ECO:0000256" key="1">
    <source>
        <dbReference type="ARBA" id="ARBA00022801"/>
    </source>
</evidence>
<dbReference type="PANTHER" id="PTHR43540:SF1">
    <property type="entry name" value="ISOCHORISMATASE HYDROLASE"/>
    <property type="match status" value="1"/>
</dbReference>
<evidence type="ECO:0000259" key="2">
    <source>
        <dbReference type="Pfam" id="PF00857"/>
    </source>
</evidence>
<keyword evidence="4" id="KW-1185">Reference proteome</keyword>
<dbReference type="InterPro" id="IPR036380">
    <property type="entry name" value="Isochorismatase-like_sf"/>
</dbReference>
<accession>A0ABT4UEA5</accession>
<evidence type="ECO:0000313" key="3">
    <source>
        <dbReference type="EMBL" id="MDA2815212.1"/>
    </source>
</evidence>
<keyword evidence="1" id="KW-0378">Hydrolase</keyword>
<name>A0ABT4UEA5_9ACTN</name>
<comment type="caution">
    <text evidence="3">The sequence shown here is derived from an EMBL/GenBank/DDBJ whole genome shotgun (WGS) entry which is preliminary data.</text>
</comment>
<gene>
    <name evidence="3" type="ORF">O4J56_31510</name>
</gene>
<protein>
    <submittedName>
        <fullName evidence="3">Isochorismatase family protein</fullName>
    </submittedName>
</protein>
<dbReference type="EMBL" id="JAQFWQ010000184">
    <property type="protein sequence ID" value="MDA2815212.1"/>
    <property type="molecule type" value="Genomic_DNA"/>
</dbReference>
<proteinExistence type="predicted"/>